<dbReference type="Proteomes" id="UP000297245">
    <property type="component" value="Unassembled WGS sequence"/>
</dbReference>
<keyword evidence="4" id="KW-1185">Reference proteome</keyword>
<accession>A0A4S8L8R0</accession>
<dbReference type="AlphaFoldDB" id="A0A4S8L8R0"/>
<evidence type="ECO:0000256" key="2">
    <source>
        <dbReference type="SAM" id="SignalP"/>
    </source>
</evidence>
<keyword evidence="2" id="KW-0732">Signal</keyword>
<dbReference type="EMBL" id="ML179566">
    <property type="protein sequence ID" value="THU85089.1"/>
    <property type="molecule type" value="Genomic_DNA"/>
</dbReference>
<evidence type="ECO:0000256" key="1">
    <source>
        <dbReference type="SAM" id="MobiDB-lite"/>
    </source>
</evidence>
<feature type="region of interest" description="Disordered" evidence="1">
    <location>
        <begin position="149"/>
        <end position="175"/>
    </location>
</feature>
<feature type="chain" id="PRO_5020868823" evidence="2">
    <location>
        <begin position="24"/>
        <end position="175"/>
    </location>
</feature>
<feature type="compositionally biased region" description="Low complexity" evidence="1">
    <location>
        <begin position="152"/>
        <end position="175"/>
    </location>
</feature>
<organism evidence="3 4">
    <name type="scientific">Dendrothele bispora (strain CBS 962.96)</name>
    <dbReference type="NCBI Taxonomy" id="1314807"/>
    <lineage>
        <taxon>Eukaryota</taxon>
        <taxon>Fungi</taxon>
        <taxon>Dikarya</taxon>
        <taxon>Basidiomycota</taxon>
        <taxon>Agaricomycotina</taxon>
        <taxon>Agaricomycetes</taxon>
        <taxon>Agaricomycetidae</taxon>
        <taxon>Agaricales</taxon>
        <taxon>Agaricales incertae sedis</taxon>
        <taxon>Dendrothele</taxon>
    </lineage>
</organism>
<protein>
    <submittedName>
        <fullName evidence="3">Uncharacterized protein</fullName>
    </submittedName>
</protein>
<evidence type="ECO:0000313" key="3">
    <source>
        <dbReference type="EMBL" id="THU85089.1"/>
    </source>
</evidence>
<feature type="signal peptide" evidence="2">
    <location>
        <begin position="1"/>
        <end position="23"/>
    </location>
</feature>
<evidence type="ECO:0000313" key="4">
    <source>
        <dbReference type="Proteomes" id="UP000297245"/>
    </source>
</evidence>
<sequence length="175" mass="20340">MIKLGRIVALVIFILRYLGKTRAMPSDDPLKFFLVISRMGEPKVVWGLQILDNGSVFFHHIIIRSLWQGDGESLVVDEKSTFRTCSFLFMYRLHQIRSFSLRLSHCEFKILLQYYQSGIQLFPPKRKNELTITNFRRSGFYFFPKLPTPNASERSSSSPSPTSFFPFSSRRSNSV</sequence>
<proteinExistence type="predicted"/>
<name>A0A4S8L8R0_DENBC</name>
<gene>
    <name evidence="3" type="ORF">K435DRAFT_393652</name>
</gene>
<dbReference type="OrthoDB" id="2548432at2759"/>
<reference evidence="3 4" key="1">
    <citation type="journal article" date="2019" name="Nat. Ecol. Evol.">
        <title>Megaphylogeny resolves global patterns of mushroom evolution.</title>
        <authorList>
            <person name="Varga T."/>
            <person name="Krizsan K."/>
            <person name="Foldi C."/>
            <person name="Dima B."/>
            <person name="Sanchez-Garcia M."/>
            <person name="Sanchez-Ramirez S."/>
            <person name="Szollosi G.J."/>
            <person name="Szarkandi J.G."/>
            <person name="Papp V."/>
            <person name="Albert L."/>
            <person name="Andreopoulos W."/>
            <person name="Angelini C."/>
            <person name="Antonin V."/>
            <person name="Barry K.W."/>
            <person name="Bougher N.L."/>
            <person name="Buchanan P."/>
            <person name="Buyck B."/>
            <person name="Bense V."/>
            <person name="Catcheside P."/>
            <person name="Chovatia M."/>
            <person name="Cooper J."/>
            <person name="Damon W."/>
            <person name="Desjardin D."/>
            <person name="Finy P."/>
            <person name="Geml J."/>
            <person name="Haridas S."/>
            <person name="Hughes K."/>
            <person name="Justo A."/>
            <person name="Karasinski D."/>
            <person name="Kautmanova I."/>
            <person name="Kiss B."/>
            <person name="Kocsube S."/>
            <person name="Kotiranta H."/>
            <person name="LaButti K.M."/>
            <person name="Lechner B.E."/>
            <person name="Liimatainen K."/>
            <person name="Lipzen A."/>
            <person name="Lukacs Z."/>
            <person name="Mihaltcheva S."/>
            <person name="Morgado L.N."/>
            <person name="Niskanen T."/>
            <person name="Noordeloos M.E."/>
            <person name="Ohm R.A."/>
            <person name="Ortiz-Santana B."/>
            <person name="Ovrebo C."/>
            <person name="Racz N."/>
            <person name="Riley R."/>
            <person name="Savchenko A."/>
            <person name="Shiryaev A."/>
            <person name="Soop K."/>
            <person name="Spirin V."/>
            <person name="Szebenyi C."/>
            <person name="Tomsovsky M."/>
            <person name="Tulloss R.E."/>
            <person name="Uehling J."/>
            <person name="Grigoriev I.V."/>
            <person name="Vagvolgyi C."/>
            <person name="Papp T."/>
            <person name="Martin F.M."/>
            <person name="Miettinen O."/>
            <person name="Hibbett D.S."/>
            <person name="Nagy L.G."/>
        </authorList>
    </citation>
    <scope>NUCLEOTIDE SEQUENCE [LARGE SCALE GENOMIC DNA]</scope>
    <source>
        <strain evidence="3 4">CBS 962.96</strain>
    </source>
</reference>